<evidence type="ECO:0000313" key="4">
    <source>
        <dbReference type="EMBL" id="MBN3545492.1"/>
    </source>
</evidence>
<keyword evidence="2" id="KW-0808">Transferase</keyword>
<proteinExistence type="inferred from homology"/>
<evidence type="ECO:0000256" key="2">
    <source>
        <dbReference type="ARBA" id="ARBA00022679"/>
    </source>
</evidence>
<dbReference type="PANTHER" id="PTHR11783">
    <property type="entry name" value="SULFOTRANSFERASE SULT"/>
    <property type="match status" value="1"/>
</dbReference>
<dbReference type="Proteomes" id="UP001319060">
    <property type="component" value="Unassembled WGS sequence"/>
</dbReference>
<dbReference type="RefSeq" id="WP_188402372.1">
    <property type="nucleotide sequence ID" value="NZ_BMCE01000002.1"/>
</dbReference>
<comment type="similarity">
    <text evidence="1">Belongs to the sulfotransferase 1 family.</text>
</comment>
<dbReference type="InterPro" id="IPR000863">
    <property type="entry name" value="Sulfotransferase_dom"/>
</dbReference>
<sequence>MNHTNKLELSPFFVNTIPKSGSHLLRQLLQGLPQVTHDWDRHWYFEGHSNQIQEHQNRLQTLKNNECAFGHVFYSDKWAAMLNQLGMKRMFLYRDPRDVVVSYVYYVMNKLQTDVFYPYFSRCSTQQDRFRAVIEGFKDGPYRRPGINEWYGRFMKWSKDEHALVIRFEDLVGENRTNECEKIINYLIPSIKDESAVRSLIEGMKANVKPEKSLTFRKGKTGGWRDEFDEELKNLTKEHCGQLLKDLGYETAADWN</sequence>
<evidence type="ECO:0000259" key="3">
    <source>
        <dbReference type="Pfam" id="PF00685"/>
    </source>
</evidence>
<dbReference type="SUPFAM" id="SSF52540">
    <property type="entry name" value="P-loop containing nucleoside triphosphate hydrolases"/>
    <property type="match status" value="1"/>
</dbReference>
<reference evidence="4 5" key="1">
    <citation type="submission" date="2021-01" db="EMBL/GenBank/DDBJ databases">
        <title>Genome Sequencing of Type Strains.</title>
        <authorList>
            <person name="Lemaire J.F."/>
            <person name="Inderbitzin P."/>
            <person name="Collins S.B."/>
            <person name="Wespe N."/>
            <person name="Knight-Connoni V."/>
        </authorList>
    </citation>
    <scope>NUCLEOTIDE SEQUENCE [LARGE SCALE GENOMIC DNA]</scope>
    <source>
        <strain evidence="4 5">DSM 14730</strain>
    </source>
</reference>
<evidence type="ECO:0000256" key="1">
    <source>
        <dbReference type="ARBA" id="ARBA00005771"/>
    </source>
</evidence>
<organism evidence="4 5">
    <name type="scientific">Fictibacillus barbaricus</name>
    <dbReference type="NCBI Taxonomy" id="182136"/>
    <lineage>
        <taxon>Bacteria</taxon>
        <taxon>Bacillati</taxon>
        <taxon>Bacillota</taxon>
        <taxon>Bacilli</taxon>
        <taxon>Bacillales</taxon>
        <taxon>Fictibacillaceae</taxon>
        <taxon>Fictibacillus</taxon>
    </lineage>
</organism>
<protein>
    <submittedName>
        <fullName evidence="4">Sulfotransferase domain-containing protein</fullName>
    </submittedName>
</protein>
<dbReference type="Pfam" id="PF00685">
    <property type="entry name" value="Sulfotransfer_1"/>
    <property type="match status" value="1"/>
</dbReference>
<feature type="domain" description="Sulfotransferase" evidence="3">
    <location>
        <begin position="12"/>
        <end position="248"/>
    </location>
</feature>
<gene>
    <name evidence="4" type="ORF">JYA64_09305</name>
</gene>
<dbReference type="Gene3D" id="3.40.50.300">
    <property type="entry name" value="P-loop containing nucleotide triphosphate hydrolases"/>
    <property type="match status" value="1"/>
</dbReference>
<accession>A0ABS2ZDU9</accession>
<name>A0ABS2ZDU9_9BACL</name>
<dbReference type="InterPro" id="IPR027417">
    <property type="entry name" value="P-loop_NTPase"/>
</dbReference>
<keyword evidence="5" id="KW-1185">Reference proteome</keyword>
<dbReference type="EMBL" id="JAFHKS010000043">
    <property type="protein sequence ID" value="MBN3545492.1"/>
    <property type="molecule type" value="Genomic_DNA"/>
</dbReference>
<comment type="caution">
    <text evidence="4">The sequence shown here is derived from an EMBL/GenBank/DDBJ whole genome shotgun (WGS) entry which is preliminary data.</text>
</comment>
<evidence type="ECO:0000313" key="5">
    <source>
        <dbReference type="Proteomes" id="UP001319060"/>
    </source>
</evidence>